<name>A0A848KZE0_9ACTN</name>
<gene>
    <name evidence="3" type="ORF">HH308_10035</name>
</gene>
<feature type="domain" description="Phosphatidic acid phosphatase type 2/haloperoxidase" evidence="2">
    <location>
        <begin position="58"/>
        <end position="171"/>
    </location>
</feature>
<dbReference type="PANTHER" id="PTHR14969">
    <property type="entry name" value="SPHINGOSINE-1-PHOSPHATE PHOSPHOHYDROLASE"/>
    <property type="match status" value="1"/>
</dbReference>
<evidence type="ECO:0000313" key="3">
    <source>
        <dbReference type="EMBL" id="NMO01551.1"/>
    </source>
</evidence>
<accession>A0A848KZE0</accession>
<proteinExistence type="predicted"/>
<keyword evidence="1" id="KW-1133">Transmembrane helix</keyword>
<dbReference type="AlphaFoldDB" id="A0A848KZE0"/>
<dbReference type="CDD" id="cd03392">
    <property type="entry name" value="PAP2_like_2"/>
    <property type="match status" value="1"/>
</dbReference>
<dbReference type="PANTHER" id="PTHR14969:SF13">
    <property type="entry name" value="AT30094P"/>
    <property type="match status" value="1"/>
</dbReference>
<evidence type="ECO:0000259" key="2">
    <source>
        <dbReference type="SMART" id="SM00014"/>
    </source>
</evidence>
<evidence type="ECO:0000313" key="4">
    <source>
        <dbReference type="Proteomes" id="UP000550729"/>
    </source>
</evidence>
<dbReference type="EMBL" id="JABBNB010000008">
    <property type="protein sequence ID" value="NMO01551.1"/>
    <property type="molecule type" value="Genomic_DNA"/>
</dbReference>
<feature type="transmembrane region" description="Helical" evidence="1">
    <location>
        <begin position="128"/>
        <end position="150"/>
    </location>
</feature>
<keyword evidence="4" id="KW-1185">Reference proteome</keyword>
<dbReference type="SMART" id="SM00014">
    <property type="entry name" value="acidPPc"/>
    <property type="match status" value="1"/>
</dbReference>
<feature type="transmembrane region" description="Helical" evidence="1">
    <location>
        <begin position="28"/>
        <end position="50"/>
    </location>
</feature>
<dbReference type="InterPro" id="IPR036938">
    <property type="entry name" value="PAP2/HPO_sf"/>
</dbReference>
<dbReference type="InterPro" id="IPR000326">
    <property type="entry name" value="PAP2/HPO"/>
</dbReference>
<feature type="transmembrane region" description="Helical" evidence="1">
    <location>
        <begin position="57"/>
        <end position="75"/>
    </location>
</feature>
<sequence length="180" mass="19723">MGQTGPDVDVYRWVTQHRGEPWISVARVLTLLGTTIVLTVLTLVVVLALAATRRCSTAVLVGVGSVSGYVLMVALKDVFGRERPPVADRLLKIDSNSFPSGHAMMTAICFGLFAVSAYYCSAWLRRHAWVLALAPVLSVLVGCTRVYLGVHWMTDVLAGWVIGALWVVLCVAAWRRLTRR</sequence>
<feature type="transmembrane region" description="Helical" evidence="1">
    <location>
        <begin position="101"/>
        <end position="121"/>
    </location>
</feature>
<evidence type="ECO:0000256" key="1">
    <source>
        <dbReference type="SAM" id="Phobius"/>
    </source>
</evidence>
<feature type="transmembrane region" description="Helical" evidence="1">
    <location>
        <begin position="156"/>
        <end position="174"/>
    </location>
</feature>
<dbReference type="Pfam" id="PF01569">
    <property type="entry name" value="PAP2"/>
    <property type="match status" value="1"/>
</dbReference>
<protein>
    <submittedName>
        <fullName evidence="3">Phosphatase PAP2 family protein</fullName>
    </submittedName>
</protein>
<comment type="caution">
    <text evidence="3">The sequence shown here is derived from an EMBL/GenBank/DDBJ whole genome shotgun (WGS) entry which is preliminary data.</text>
</comment>
<reference evidence="3 4" key="1">
    <citation type="submission" date="2020-04" db="EMBL/GenBank/DDBJ databases">
        <title>Gordonia sp. nov. TBRC 11910.</title>
        <authorList>
            <person name="Suriyachadkun C."/>
        </authorList>
    </citation>
    <scope>NUCLEOTIDE SEQUENCE [LARGE SCALE GENOMIC DNA]</scope>
    <source>
        <strain evidence="3 4">TBRC 11910</strain>
    </source>
</reference>
<dbReference type="Gene3D" id="1.20.144.10">
    <property type="entry name" value="Phosphatidic acid phosphatase type 2/haloperoxidase"/>
    <property type="match status" value="2"/>
</dbReference>
<keyword evidence="1" id="KW-0472">Membrane</keyword>
<dbReference type="Proteomes" id="UP000550729">
    <property type="component" value="Unassembled WGS sequence"/>
</dbReference>
<keyword evidence="1" id="KW-0812">Transmembrane</keyword>
<dbReference type="SUPFAM" id="SSF48317">
    <property type="entry name" value="Acid phosphatase/Vanadium-dependent haloperoxidase"/>
    <property type="match status" value="1"/>
</dbReference>
<organism evidence="3 4">
    <name type="scientific">Gordonia asplenii</name>
    <dbReference type="NCBI Taxonomy" id="2725283"/>
    <lineage>
        <taxon>Bacteria</taxon>
        <taxon>Bacillati</taxon>
        <taxon>Actinomycetota</taxon>
        <taxon>Actinomycetes</taxon>
        <taxon>Mycobacteriales</taxon>
        <taxon>Gordoniaceae</taxon>
        <taxon>Gordonia</taxon>
    </lineage>
</organism>